<dbReference type="Pfam" id="PF17921">
    <property type="entry name" value="Integrase_H2C2"/>
    <property type="match status" value="1"/>
</dbReference>
<feature type="domain" description="Tf2-1-like SH3-like" evidence="4">
    <location>
        <begin position="9"/>
        <end position="48"/>
    </location>
</feature>
<reference evidence="5" key="1">
    <citation type="submission" date="2018-05" db="EMBL/GenBank/DDBJ databases">
        <title>Draft genome of Mucuna pruriens seed.</title>
        <authorList>
            <person name="Nnadi N.E."/>
            <person name="Vos R."/>
            <person name="Hasami M.H."/>
            <person name="Devisetty U.K."/>
            <person name="Aguiy J.C."/>
        </authorList>
    </citation>
    <scope>NUCLEOTIDE SEQUENCE [LARGE SCALE GENOMIC DNA]</scope>
    <source>
        <strain evidence="5">JCA_2017</strain>
    </source>
</reference>
<dbReference type="InterPro" id="IPR043128">
    <property type="entry name" value="Rev_trsase/Diguanyl_cyclase"/>
</dbReference>
<evidence type="ECO:0000313" key="6">
    <source>
        <dbReference type="Proteomes" id="UP000257109"/>
    </source>
</evidence>
<evidence type="ECO:0000256" key="1">
    <source>
        <dbReference type="SAM" id="MobiDB-lite"/>
    </source>
</evidence>
<dbReference type="Pfam" id="PF17919">
    <property type="entry name" value="RT_RNaseH_2"/>
    <property type="match status" value="1"/>
</dbReference>
<proteinExistence type="predicted"/>
<dbReference type="FunFam" id="3.30.70.270:FF:000020">
    <property type="entry name" value="Transposon Tf2-6 polyprotein-like Protein"/>
    <property type="match status" value="1"/>
</dbReference>
<dbReference type="Pfam" id="PF24626">
    <property type="entry name" value="SH3_Tf2-1"/>
    <property type="match status" value="1"/>
</dbReference>
<dbReference type="InterPro" id="IPR056924">
    <property type="entry name" value="SH3_Tf2-1"/>
</dbReference>
<gene>
    <name evidence="5" type="primary">pol</name>
    <name evidence="5" type="ORF">CR513_49521</name>
</gene>
<dbReference type="Proteomes" id="UP000257109">
    <property type="component" value="Unassembled WGS sequence"/>
</dbReference>
<keyword evidence="6" id="KW-1185">Reference proteome</keyword>
<dbReference type="InterPro" id="IPR043502">
    <property type="entry name" value="DNA/RNA_pol_sf"/>
</dbReference>
<dbReference type="Gene3D" id="1.10.340.70">
    <property type="match status" value="1"/>
</dbReference>
<evidence type="ECO:0000313" key="5">
    <source>
        <dbReference type="EMBL" id="RDX71160.1"/>
    </source>
</evidence>
<feature type="region of interest" description="Disordered" evidence="1">
    <location>
        <begin position="320"/>
        <end position="342"/>
    </location>
</feature>
<evidence type="ECO:0000259" key="4">
    <source>
        <dbReference type="Pfam" id="PF24626"/>
    </source>
</evidence>
<evidence type="ECO:0000259" key="2">
    <source>
        <dbReference type="Pfam" id="PF17919"/>
    </source>
</evidence>
<dbReference type="PANTHER" id="PTHR35046:SF9">
    <property type="entry name" value="RNA-DIRECTED DNA POLYMERASE"/>
    <property type="match status" value="1"/>
</dbReference>
<feature type="non-terminal residue" evidence="5">
    <location>
        <position position="1"/>
    </location>
</feature>
<name>A0A371EYM6_MUCPR</name>
<evidence type="ECO:0000259" key="3">
    <source>
        <dbReference type="Pfam" id="PF17921"/>
    </source>
</evidence>
<sequence length="342" mass="40606">MEMIFKKRDLVWVHLRKERFPHLRKSKLLPRRYRPFKIVKIINDNSYKKKRMMHSWRVMVIFLMNISKRRKPLYLKKAIQSLPTPLSVSDVRSFHRLESLYKHFVKKFSPIAAPLNEILKKNVEFDWKESQERDFQALKDRLTHAPILALPNFTKYFKLECNASNVGIGDYFLKCAHLNYSTYEKELYALVRALQEREFDEDVLSRRHVSLAMLKTSCLEDDDFKDTCELCVNSAKGGFFRHEGFLFKDKRFCIPRSSIRELLVRAAYEGGLMGHFGELNTFKTLNEHFYWPHMRRDVLSNKRFIPFCKTNLNDLAHQESLDLGESSRPNRPIPRPVDSIVQ</sequence>
<dbReference type="OrthoDB" id="1434734at2759"/>
<dbReference type="InterPro" id="IPR041577">
    <property type="entry name" value="RT_RNaseH_2"/>
</dbReference>
<dbReference type="PANTHER" id="PTHR35046">
    <property type="entry name" value="ZINC KNUCKLE (CCHC-TYPE) FAMILY PROTEIN"/>
    <property type="match status" value="1"/>
</dbReference>
<organism evidence="5 6">
    <name type="scientific">Mucuna pruriens</name>
    <name type="common">Velvet bean</name>
    <name type="synonym">Dolichos pruriens</name>
    <dbReference type="NCBI Taxonomy" id="157652"/>
    <lineage>
        <taxon>Eukaryota</taxon>
        <taxon>Viridiplantae</taxon>
        <taxon>Streptophyta</taxon>
        <taxon>Embryophyta</taxon>
        <taxon>Tracheophyta</taxon>
        <taxon>Spermatophyta</taxon>
        <taxon>Magnoliopsida</taxon>
        <taxon>eudicotyledons</taxon>
        <taxon>Gunneridae</taxon>
        <taxon>Pentapetalae</taxon>
        <taxon>rosids</taxon>
        <taxon>fabids</taxon>
        <taxon>Fabales</taxon>
        <taxon>Fabaceae</taxon>
        <taxon>Papilionoideae</taxon>
        <taxon>50 kb inversion clade</taxon>
        <taxon>NPAAA clade</taxon>
        <taxon>indigoferoid/millettioid clade</taxon>
        <taxon>Phaseoleae</taxon>
        <taxon>Mucuna</taxon>
    </lineage>
</organism>
<dbReference type="InterPro" id="IPR041588">
    <property type="entry name" value="Integrase_H2C2"/>
</dbReference>
<comment type="caution">
    <text evidence="5">The sequence shown here is derived from an EMBL/GenBank/DDBJ whole genome shotgun (WGS) entry which is preliminary data.</text>
</comment>
<protein>
    <submittedName>
        <fullName evidence="5">Retrovirus-related Pol polyprotein from transposon 17.6</fullName>
    </submittedName>
</protein>
<dbReference type="EMBL" id="QJKJ01011442">
    <property type="protein sequence ID" value="RDX71160.1"/>
    <property type="molecule type" value="Genomic_DNA"/>
</dbReference>
<dbReference type="Gene3D" id="3.30.70.270">
    <property type="match status" value="1"/>
</dbReference>
<dbReference type="AlphaFoldDB" id="A0A371EYM6"/>
<feature type="domain" description="Reverse transcriptase/retrotransposon-derived protein RNase H-like" evidence="2">
    <location>
        <begin position="127"/>
        <end position="170"/>
    </location>
</feature>
<accession>A0A371EYM6</accession>
<feature type="domain" description="Integrase zinc-binding" evidence="3">
    <location>
        <begin position="257"/>
        <end position="298"/>
    </location>
</feature>
<dbReference type="SUPFAM" id="SSF56672">
    <property type="entry name" value="DNA/RNA polymerases"/>
    <property type="match status" value="1"/>
</dbReference>